<evidence type="ECO:0000256" key="1">
    <source>
        <dbReference type="SAM" id="Coils"/>
    </source>
</evidence>
<comment type="caution">
    <text evidence="2">The sequence shown here is derived from an EMBL/GenBank/DDBJ whole genome shotgun (WGS) entry which is preliminary data.</text>
</comment>
<dbReference type="Proteomes" id="UP000676336">
    <property type="component" value="Unassembled WGS sequence"/>
</dbReference>
<feature type="coiled-coil region" evidence="1">
    <location>
        <begin position="13"/>
        <end position="62"/>
    </location>
</feature>
<evidence type="ECO:0000313" key="3">
    <source>
        <dbReference type="Proteomes" id="UP000676336"/>
    </source>
</evidence>
<proteinExistence type="predicted"/>
<dbReference type="AlphaFoldDB" id="A0A8S2QWE5"/>
<organism evidence="2 3">
    <name type="scientific">Rotaria magnacalcarata</name>
    <dbReference type="NCBI Taxonomy" id="392030"/>
    <lineage>
        <taxon>Eukaryota</taxon>
        <taxon>Metazoa</taxon>
        <taxon>Spiralia</taxon>
        <taxon>Gnathifera</taxon>
        <taxon>Rotifera</taxon>
        <taxon>Eurotatoria</taxon>
        <taxon>Bdelloidea</taxon>
        <taxon>Philodinida</taxon>
        <taxon>Philodinidae</taxon>
        <taxon>Rotaria</taxon>
    </lineage>
</organism>
<protein>
    <submittedName>
        <fullName evidence="2">Uncharacterized protein</fullName>
    </submittedName>
</protein>
<evidence type="ECO:0000313" key="2">
    <source>
        <dbReference type="EMBL" id="CAF4134323.1"/>
    </source>
</evidence>
<name>A0A8S2QWE5_9BILA</name>
<reference evidence="2" key="1">
    <citation type="submission" date="2021-02" db="EMBL/GenBank/DDBJ databases">
        <authorList>
            <person name="Nowell W R."/>
        </authorList>
    </citation>
    <scope>NUCLEOTIDE SEQUENCE</scope>
</reference>
<gene>
    <name evidence="2" type="ORF">SMN809_LOCUS18923</name>
</gene>
<keyword evidence="1" id="KW-0175">Coiled coil</keyword>
<accession>A0A8S2QWE5</accession>
<sequence>MKLYYKAVDDKIKADYNKQMRQIDNILQEEKNRVNEEVKLQMKKETIEIEKTEKNRDKVLKLKEESFQSNSKASACLIQALEVMHEEVKDILTRNLKTNLNEIEDHKSRELQKCLGKYYNRFERVQYKLQQWMNAAEAALLTGSSLFPHNSRMKISTSLCTFSYPPQEVTKTNSEP</sequence>
<dbReference type="EMBL" id="CAJOBI010009276">
    <property type="protein sequence ID" value="CAF4134323.1"/>
    <property type="molecule type" value="Genomic_DNA"/>
</dbReference>